<gene>
    <name evidence="15" type="ORF">SAMN05216562_2694</name>
</gene>
<dbReference type="Pfam" id="PF01292">
    <property type="entry name" value="Ni_hydr_CYTB"/>
    <property type="match status" value="1"/>
</dbReference>
<evidence type="ECO:0000313" key="15">
    <source>
        <dbReference type="EMBL" id="SEA33717.1"/>
    </source>
</evidence>
<name>A0A1H4ACP4_9GAMM</name>
<dbReference type="InterPro" id="IPR016174">
    <property type="entry name" value="Di-haem_cyt_TM"/>
</dbReference>
<dbReference type="InterPro" id="IPR011577">
    <property type="entry name" value="Cyt_b561_bac/Ni-Hgenase"/>
</dbReference>
<organism evidence="15 16">
    <name type="scientific">Microbulbifer marinus</name>
    <dbReference type="NCBI Taxonomy" id="658218"/>
    <lineage>
        <taxon>Bacteria</taxon>
        <taxon>Pseudomonadati</taxon>
        <taxon>Pseudomonadota</taxon>
        <taxon>Gammaproteobacteria</taxon>
        <taxon>Cellvibrionales</taxon>
        <taxon>Microbulbiferaceae</taxon>
        <taxon>Microbulbifer</taxon>
    </lineage>
</organism>
<keyword evidence="8" id="KW-0249">Electron transport</keyword>
<keyword evidence="16" id="KW-1185">Reference proteome</keyword>
<keyword evidence="4" id="KW-1003">Cell membrane</keyword>
<evidence type="ECO:0000256" key="2">
    <source>
        <dbReference type="ARBA" id="ARBA00004651"/>
    </source>
</evidence>
<dbReference type="GO" id="GO:0005886">
    <property type="term" value="C:plasma membrane"/>
    <property type="evidence" value="ECO:0007669"/>
    <property type="project" value="UniProtKB-SubCell"/>
</dbReference>
<keyword evidence="5" id="KW-0349">Heme</keyword>
<dbReference type="GO" id="GO:0046872">
    <property type="term" value="F:metal ion binding"/>
    <property type="evidence" value="ECO:0007669"/>
    <property type="project" value="UniProtKB-KW"/>
</dbReference>
<keyword evidence="10" id="KW-0408">Iron</keyword>
<evidence type="ECO:0000256" key="5">
    <source>
        <dbReference type="ARBA" id="ARBA00022617"/>
    </source>
</evidence>
<dbReference type="Gene3D" id="1.20.950.20">
    <property type="entry name" value="Transmembrane di-heme cytochromes, Chain C"/>
    <property type="match status" value="1"/>
</dbReference>
<evidence type="ECO:0000256" key="11">
    <source>
        <dbReference type="ARBA" id="ARBA00023136"/>
    </source>
</evidence>
<accession>A0A1H4ACP4</accession>
<evidence type="ECO:0000256" key="7">
    <source>
        <dbReference type="ARBA" id="ARBA00022723"/>
    </source>
</evidence>
<dbReference type="GO" id="GO:0009055">
    <property type="term" value="F:electron transfer activity"/>
    <property type="evidence" value="ECO:0007669"/>
    <property type="project" value="InterPro"/>
</dbReference>
<keyword evidence="9 13" id="KW-1133">Transmembrane helix</keyword>
<evidence type="ECO:0000256" key="4">
    <source>
        <dbReference type="ARBA" id="ARBA00022475"/>
    </source>
</evidence>
<evidence type="ECO:0000256" key="9">
    <source>
        <dbReference type="ARBA" id="ARBA00022989"/>
    </source>
</evidence>
<protein>
    <submittedName>
        <fullName evidence="15">Cytochrome b561</fullName>
    </submittedName>
</protein>
<dbReference type="AlphaFoldDB" id="A0A1H4ACP4"/>
<evidence type="ECO:0000256" key="13">
    <source>
        <dbReference type="SAM" id="Phobius"/>
    </source>
</evidence>
<comment type="cofactor">
    <cofactor evidence="1">
        <name>heme b</name>
        <dbReference type="ChEBI" id="CHEBI:60344"/>
    </cofactor>
</comment>
<evidence type="ECO:0000256" key="6">
    <source>
        <dbReference type="ARBA" id="ARBA00022692"/>
    </source>
</evidence>
<feature type="transmembrane region" description="Helical" evidence="13">
    <location>
        <begin position="48"/>
        <end position="67"/>
    </location>
</feature>
<keyword evidence="3" id="KW-0813">Transport</keyword>
<dbReference type="OrthoDB" id="8589936at2"/>
<evidence type="ECO:0000259" key="14">
    <source>
        <dbReference type="Pfam" id="PF01292"/>
    </source>
</evidence>
<feature type="transmembrane region" description="Helical" evidence="13">
    <location>
        <begin position="87"/>
        <end position="107"/>
    </location>
</feature>
<feature type="transmembrane region" description="Helical" evidence="13">
    <location>
        <begin position="144"/>
        <end position="165"/>
    </location>
</feature>
<dbReference type="STRING" id="658218.SAMN05216562_2694"/>
<reference evidence="16" key="1">
    <citation type="submission" date="2016-10" db="EMBL/GenBank/DDBJ databases">
        <authorList>
            <person name="Varghese N."/>
            <person name="Submissions S."/>
        </authorList>
    </citation>
    <scope>NUCLEOTIDE SEQUENCE [LARGE SCALE GENOMIC DNA]</scope>
    <source>
        <strain evidence="16">CGMCC 1.10657</strain>
    </source>
</reference>
<sequence>MSERVEKWHPVSKGLHWLVAILILCAWASVELHELYEKGEPMREWWEYLHFSIGFTVLLLAMLRLYWRATHPRPKLYGSRWQRPVSLLVEALLYVAMFGMPLTGLAMRQFAGKETPLFWLFNLPSFVEKNIDVAKQIAFVHKELLWNALLALLVLHICGALWHHFVTRDDTLRHMLPWVKSS</sequence>
<keyword evidence="11 13" id="KW-0472">Membrane</keyword>
<dbReference type="SUPFAM" id="SSF81342">
    <property type="entry name" value="Transmembrane di-heme cytochromes"/>
    <property type="match status" value="1"/>
</dbReference>
<dbReference type="PANTHER" id="PTHR30529">
    <property type="entry name" value="CYTOCHROME B561"/>
    <property type="match status" value="1"/>
</dbReference>
<evidence type="ECO:0000256" key="12">
    <source>
        <dbReference type="ARBA" id="ARBA00037975"/>
    </source>
</evidence>
<evidence type="ECO:0000256" key="8">
    <source>
        <dbReference type="ARBA" id="ARBA00022982"/>
    </source>
</evidence>
<comment type="subcellular location">
    <subcellularLocation>
        <location evidence="2">Cell membrane</location>
        <topology evidence="2">Multi-pass membrane protein</topology>
    </subcellularLocation>
</comment>
<evidence type="ECO:0000256" key="10">
    <source>
        <dbReference type="ARBA" id="ARBA00023004"/>
    </source>
</evidence>
<evidence type="ECO:0000256" key="3">
    <source>
        <dbReference type="ARBA" id="ARBA00022448"/>
    </source>
</evidence>
<dbReference type="EMBL" id="FNQO01000003">
    <property type="protein sequence ID" value="SEA33717.1"/>
    <property type="molecule type" value="Genomic_DNA"/>
</dbReference>
<keyword evidence="7" id="KW-0479">Metal-binding</keyword>
<keyword evidence="6 13" id="KW-0812">Transmembrane</keyword>
<evidence type="ECO:0000256" key="1">
    <source>
        <dbReference type="ARBA" id="ARBA00001970"/>
    </source>
</evidence>
<feature type="domain" description="Cytochrome b561 bacterial/Ni-hydrogenase" evidence="14">
    <location>
        <begin position="8"/>
        <end position="177"/>
    </location>
</feature>
<dbReference type="GO" id="GO:0022904">
    <property type="term" value="P:respiratory electron transport chain"/>
    <property type="evidence" value="ECO:0007669"/>
    <property type="project" value="InterPro"/>
</dbReference>
<evidence type="ECO:0000313" key="16">
    <source>
        <dbReference type="Proteomes" id="UP000198658"/>
    </source>
</evidence>
<dbReference type="PANTHER" id="PTHR30529:SF3">
    <property type="entry name" value="CYTOCHROME B561 HOMOLOG 1"/>
    <property type="match status" value="1"/>
</dbReference>
<dbReference type="InterPro" id="IPR052168">
    <property type="entry name" value="Cytochrome_b561_oxidase"/>
</dbReference>
<feature type="transmembrane region" description="Helical" evidence="13">
    <location>
        <begin position="15"/>
        <end position="36"/>
    </location>
</feature>
<dbReference type="Proteomes" id="UP000198658">
    <property type="component" value="Unassembled WGS sequence"/>
</dbReference>
<dbReference type="GO" id="GO:0020037">
    <property type="term" value="F:heme binding"/>
    <property type="evidence" value="ECO:0007669"/>
    <property type="project" value="TreeGrafter"/>
</dbReference>
<proteinExistence type="inferred from homology"/>
<dbReference type="RefSeq" id="WP_091389490.1">
    <property type="nucleotide sequence ID" value="NZ_FNQO01000003.1"/>
</dbReference>
<comment type="similarity">
    <text evidence="12">Belongs to the cytochrome b561 family.</text>
</comment>